<comment type="caution">
    <text evidence="10">The sequence shown here is derived from an EMBL/GenBank/DDBJ whole genome shotgun (WGS) entry which is preliminary data.</text>
</comment>
<organism evidence="10 11">
    <name type="scientific">Triparma retinervis</name>
    <dbReference type="NCBI Taxonomy" id="2557542"/>
    <lineage>
        <taxon>Eukaryota</taxon>
        <taxon>Sar</taxon>
        <taxon>Stramenopiles</taxon>
        <taxon>Ochrophyta</taxon>
        <taxon>Bolidophyceae</taxon>
        <taxon>Parmales</taxon>
        <taxon>Triparmaceae</taxon>
        <taxon>Triparma</taxon>
    </lineage>
</organism>
<keyword evidence="11" id="KW-1185">Reference proteome</keyword>
<protein>
    <submittedName>
        <fullName evidence="10">Uncharacterized protein</fullName>
    </submittedName>
</protein>
<evidence type="ECO:0000256" key="2">
    <source>
        <dbReference type="ARBA" id="ARBA00006375"/>
    </source>
</evidence>
<dbReference type="AlphaFoldDB" id="A0A9W7CI15"/>
<keyword evidence="4 8" id="KW-0812">Transmembrane</keyword>
<feature type="repeat" description="Solcar" evidence="8">
    <location>
        <begin position="85"/>
        <end position="170"/>
    </location>
</feature>
<dbReference type="InterPro" id="IPR018108">
    <property type="entry name" value="MCP_transmembrane"/>
</dbReference>
<evidence type="ECO:0000256" key="4">
    <source>
        <dbReference type="ARBA" id="ARBA00022692"/>
    </source>
</evidence>
<evidence type="ECO:0000256" key="8">
    <source>
        <dbReference type="PROSITE-ProRule" id="PRU00282"/>
    </source>
</evidence>
<name>A0A9W7CI15_9STRA</name>
<comment type="similarity">
    <text evidence="2 9">Belongs to the mitochondrial carrier (TC 2.A.29) family.</text>
</comment>
<dbReference type="GO" id="GO:0016020">
    <property type="term" value="C:membrane"/>
    <property type="evidence" value="ECO:0007669"/>
    <property type="project" value="UniProtKB-SubCell"/>
</dbReference>
<accession>A0A9W7CI15</accession>
<evidence type="ECO:0000313" key="10">
    <source>
        <dbReference type="EMBL" id="GMI08607.1"/>
    </source>
</evidence>
<reference evidence="10" key="1">
    <citation type="submission" date="2022-07" db="EMBL/GenBank/DDBJ databases">
        <title>Genome analysis of Parmales, a sister group of diatoms, reveals the evolutionary specialization of diatoms from phago-mixotrophs to photoautotrophs.</title>
        <authorList>
            <person name="Ban H."/>
            <person name="Sato S."/>
            <person name="Yoshikawa S."/>
            <person name="Kazumasa Y."/>
            <person name="Nakamura Y."/>
            <person name="Ichinomiya M."/>
            <person name="Saitoh K."/>
            <person name="Sato N."/>
            <person name="Blanc-Mathieu R."/>
            <person name="Endo H."/>
            <person name="Kuwata A."/>
            <person name="Ogata H."/>
        </authorList>
    </citation>
    <scope>NUCLEOTIDE SEQUENCE</scope>
</reference>
<evidence type="ECO:0000256" key="1">
    <source>
        <dbReference type="ARBA" id="ARBA00004141"/>
    </source>
</evidence>
<dbReference type="Proteomes" id="UP001165082">
    <property type="component" value="Unassembled WGS sequence"/>
</dbReference>
<sequence length="273" mass="28990">MSLNNYRYSSAMPIATAGAPPPSLFKQVAGAGGAAVVTVSFIHPIDVVKTRLQISGTNGARDYRALGVSGTVKTIAFGCTTPENSTFLKKFAAGSAAGALGSLAGNPFDVLKTQMMASEGAEAPSIVKSAKNIMSKNGISGFYIGIDSNVMRAMVLNGTKMACYDQIKGMVVDATGLQKTNLLCQFLAAGGAGFFMTCTVAPFDMVRTRLMNQPPDAKIYKNAVDCFTKIITQEGPQTLWRGFVPIWSRFAPTTTLQLIIFEQIRGLMGMKAL</sequence>
<feature type="repeat" description="Solcar" evidence="8">
    <location>
        <begin position="180"/>
        <end position="267"/>
    </location>
</feature>
<dbReference type="InterPro" id="IPR050391">
    <property type="entry name" value="Mito_Metabolite_Transporter"/>
</dbReference>
<evidence type="ECO:0000256" key="5">
    <source>
        <dbReference type="ARBA" id="ARBA00022737"/>
    </source>
</evidence>
<keyword evidence="5" id="KW-0677">Repeat</keyword>
<evidence type="ECO:0000256" key="9">
    <source>
        <dbReference type="RuleBase" id="RU000488"/>
    </source>
</evidence>
<keyword evidence="7 8" id="KW-0472">Membrane</keyword>
<dbReference type="PANTHER" id="PTHR45618">
    <property type="entry name" value="MITOCHONDRIAL DICARBOXYLATE CARRIER-RELATED"/>
    <property type="match status" value="1"/>
</dbReference>
<dbReference type="OrthoDB" id="756301at2759"/>
<evidence type="ECO:0000256" key="6">
    <source>
        <dbReference type="ARBA" id="ARBA00022989"/>
    </source>
</evidence>
<gene>
    <name evidence="10" type="ORF">TrRE_jg2380</name>
</gene>
<comment type="subcellular location">
    <subcellularLocation>
        <location evidence="1">Membrane</location>
        <topology evidence="1">Multi-pass membrane protein</topology>
    </subcellularLocation>
</comment>
<keyword evidence="6" id="KW-1133">Transmembrane helix</keyword>
<dbReference type="EMBL" id="BRXZ01000271">
    <property type="protein sequence ID" value="GMI08607.1"/>
    <property type="molecule type" value="Genomic_DNA"/>
</dbReference>
<dbReference type="SUPFAM" id="SSF103506">
    <property type="entry name" value="Mitochondrial carrier"/>
    <property type="match status" value="1"/>
</dbReference>
<keyword evidence="3 9" id="KW-0813">Transport</keyword>
<dbReference type="PROSITE" id="PS50920">
    <property type="entry name" value="SOLCAR"/>
    <property type="match status" value="2"/>
</dbReference>
<evidence type="ECO:0000256" key="3">
    <source>
        <dbReference type="ARBA" id="ARBA00022448"/>
    </source>
</evidence>
<evidence type="ECO:0000313" key="11">
    <source>
        <dbReference type="Proteomes" id="UP001165082"/>
    </source>
</evidence>
<dbReference type="Gene3D" id="1.50.40.10">
    <property type="entry name" value="Mitochondrial carrier domain"/>
    <property type="match status" value="2"/>
</dbReference>
<dbReference type="Pfam" id="PF00153">
    <property type="entry name" value="Mito_carr"/>
    <property type="match status" value="3"/>
</dbReference>
<proteinExistence type="inferred from homology"/>
<evidence type="ECO:0000256" key="7">
    <source>
        <dbReference type="ARBA" id="ARBA00023136"/>
    </source>
</evidence>
<dbReference type="InterPro" id="IPR023395">
    <property type="entry name" value="MCP_dom_sf"/>
</dbReference>